<dbReference type="EMBL" id="JANIPJ010000015">
    <property type="protein sequence ID" value="MCR2806209.1"/>
    <property type="molecule type" value="Genomic_DNA"/>
</dbReference>
<evidence type="ECO:0000256" key="3">
    <source>
        <dbReference type="ARBA" id="ARBA00023012"/>
    </source>
</evidence>
<dbReference type="GO" id="GO:0006355">
    <property type="term" value="P:regulation of DNA-templated transcription"/>
    <property type="evidence" value="ECO:0007669"/>
    <property type="project" value="InterPro"/>
</dbReference>
<dbReference type="InterPro" id="IPR039420">
    <property type="entry name" value="WalR-like"/>
</dbReference>
<evidence type="ECO:0000256" key="4">
    <source>
        <dbReference type="ARBA" id="ARBA00023015"/>
    </source>
</evidence>
<evidence type="ECO:0000259" key="10">
    <source>
        <dbReference type="PROSITE" id="PS51755"/>
    </source>
</evidence>
<proteinExistence type="predicted"/>
<dbReference type="AlphaFoldDB" id="A0A9X2SA57"/>
<dbReference type="FunFam" id="1.10.10.10:FF:000018">
    <property type="entry name" value="DNA-binding response regulator ResD"/>
    <property type="match status" value="1"/>
</dbReference>
<dbReference type="PROSITE" id="PS51755">
    <property type="entry name" value="OMPR_PHOB"/>
    <property type="match status" value="1"/>
</dbReference>
<keyword evidence="5 8" id="KW-0238">DNA-binding</keyword>
<keyword evidence="4" id="KW-0805">Transcription regulation</keyword>
<evidence type="ECO:0000256" key="7">
    <source>
        <dbReference type="PROSITE-ProRule" id="PRU00169"/>
    </source>
</evidence>
<dbReference type="InterPro" id="IPR036388">
    <property type="entry name" value="WH-like_DNA-bd_sf"/>
</dbReference>
<feature type="modified residue" description="4-aspartylphosphate" evidence="7">
    <location>
        <position position="56"/>
    </location>
</feature>
<protein>
    <submittedName>
        <fullName evidence="11">Response regulator transcription factor</fullName>
    </submittedName>
</protein>
<sequence>MHMRAQTLLLVDDERKMLDFMEPYLKEEGYTIVTAMTGPDAIKLAKQHEPSLVLLDWMLPGMSGIDVCKELRRSSKAGIIMVTARAEETDKIIGLEVGADDYLTKPFSLRELLARIRAVLRRLGDHQGIQEEAALQRGELTISESKCSVRKRGQDIPLTPTEFKLLLTLAARPGIVYSRLQLLQAALTDDLLNDERTVDAHISRIRKKIEDDPSSPVYIETVFGFGYRFGGGGS</sequence>
<dbReference type="SMART" id="SM00448">
    <property type="entry name" value="REC"/>
    <property type="match status" value="1"/>
</dbReference>
<dbReference type="InterPro" id="IPR001867">
    <property type="entry name" value="OmpR/PhoB-type_DNA-bd"/>
</dbReference>
<keyword evidence="12" id="KW-1185">Reference proteome</keyword>
<keyword evidence="3" id="KW-0902">Two-component regulatory system</keyword>
<evidence type="ECO:0000256" key="5">
    <source>
        <dbReference type="ARBA" id="ARBA00023125"/>
    </source>
</evidence>
<dbReference type="CDD" id="cd00383">
    <property type="entry name" value="trans_reg_C"/>
    <property type="match status" value="1"/>
</dbReference>
<evidence type="ECO:0000256" key="6">
    <source>
        <dbReference type="ARBA" id="ARBA00023163"/>
    </source>
</evidence>
<dbReference type="GO" id="GO:0005829">
    <property type="term" value="C:cytosol"/>
    <property type="evidence" value="ECO:0007669"/>
    <property type="project" value="TreeGrafter"/>
</dbReference>
<dbReference type="SUPFAM" id="SSF46894">
    <property type="entry name" value="C-terminal effector domain of the bipartite response regulators"/>
    <property type="match status" value="1"/>
</dbReference>
<dbReference type="SMART" id="SM00862">
    <property type="entry name" value="Trans_reg_C"/>
    <property type="match status" value="1"/>
</dbReference>
<feature type="domain" description="Response regulatory" evidence="9">
    <location>
        <begin position="7"/>
        <end position="120"/>
    </location>
</feature>
<dbReference type="Pfam" id="PF00486">
    <property type="entry name" value="Trans_reg_C"/>
    <property type="match status" value="1"/>
</dbReference>
<accession>A0A9X2SA57</accession>
<dbReference type="FunFam" id="3.40.50.2300:FF:000001">
    <property type="entry name" value="DNA-binding response regulator PhoB"/>
    <property type="match status" value="1"/>
</dbReference>
<name>A0A9X2SA57_9BACL</name>
<feature type="domain" description="OmpR/PhoB-type" evidence="10">
    <location>
        <begin position="132"/>
        <end position="231"/>
    </location>
</feature>
<evidence type="ECO:0000259" key="9">
    <source>
        <dbReference type="PROSITE" id="PS50110"/>
    </source>
</evidence>
<evidence type="ECO:0000256" key="1">
    <source>
        <dbReference type="ARBA" id="ARBA00004496"/>
    </source>
</evidence>
<comment type="caution">
    <text evidence="11">The sequence shown here is derived from an EMBL/GenBank/DDBJ whole genome shotgun (WGS) entry which is preliminary data.</text>
</comment>
<dbReference type="GO" id="GO:0032993">
    <property type="term" value="C:protein-DNA complex"/>
    <property type="evidence" value="ECO:0007669"/>
    <property type="project" value="TreeGrafter"/>
</dbReference>
<dbReference type="InterPro" id="IPR016032">
    <property type="entry name" value="Sig_transdc_resp-reg_C-effctor"/>
</dbReference>
<evidence type="ECO:0000313" key="12">
    <source>
        <dbReference type="Proteomes" id="UP001141950"/>
    </source>
</evidence>
<dbReference type="Gene3D" id="3.40.50.2300">
    <property type="match status" value="1"/>
</dbReference>
<feature type="DNA-binding region" description="OmpR/PhoB-type" evidence="8">
    <location>
        <begin position="132"/>
        <end position="231"/>
    </location>
</feature>
<dbReference type="GO" id="GO:0000976">
    <property type="term" value="F:transcription cis-regulatory region binding"/>
    <property type="evidence" value="ECO:0007669"/>
    <property type="project" value="TreeGrafter"/>
</dbReference>
<dbReference type="CDD" id="cd17574">
    <property type="entry name" value="REC_OmpR"/>
    <property type="match status" value="1"/>
</dbReference>
<evidence type="ECO:0000256" key="8">
    <source>
        <dbReference type="PROSITE-ProRule" id="PRU01091"/>
    </source>
</evidence>
<dbReference type="Proteomes" id="UP001141950">
    <property type="component" value="Unassembled WGS sequence"/>
</dbReference>
<dbReference type="Gene3D" id="6.10.250.690">
    <property type="match status" value="1"/>
</dbReference>
<dbReference type="PROSITE" id="PS50110">
    <property type="entry name" value="RESPONSE_REGULATORY"/>
    <property type="match status" value="1"/>
</dbReference>
<dbReference type="InterPro" id="IPR011006">
    <property type="entry name" value="CheY-like_superfamily"/>
</dbReference>
<organism evidence="11 12">
    <name type="scientific">Paenibacillus soyae</name>
    <dbReference type="NCBI Taxonomy" id="2969249"/>
    <lineage>
        <taxon>Bacteria</taxon>
        <taxon>Bacillati</taxon>
        <taxon>Bacillota</taxon>
        <taxon>Bacilli</taxon>
        <taxon>Bacillales</taxon>
        <taxon>Paenibacillaceae</taxon>
        <taxon>Paenibacillus</taxon>
    </lineage>
</organism>
<keyword evidence="6" id="KW-0804">Transcription</keyword>
<evidence type="ECO:0000313" key="11">
    <source>
        <dbReference type="EMBL" id="MCR2806209.1"/>
    </source>
</evidence>
<evidence type="ECO:0000256" key="2">
    <source>
        <dbReference type="ARBA" id="ARBA00022553"/>
    </source>
</evidence>
<dbReference type="SUPFAM" id="SSF52172">
    <property type="entry name" value="CheY-like"/>
    <property type="match status" value="1"/>
</dbReference>
<dbReference type="PANTHER" id="PTHR48111:SF4">
    <property type="entry name" value="DNA-BINDING DUAL TRANSCRIPTIONAL REGULATOR OMPR"/>
    <property type="match status" value="1"/>
</dbReference>
<dbReference type="GO" id="GO:0000156">
    <property type="term" value="F:phosphorelay response regulator activity"/>
    <property type="evidence" value="ECO:0007669"/>
    <property type="project" value="TreeGrafter"/>
</dbReference>
<reference evidence="11" key="1">
    <citation type="submission" date="2022-08" db="EMBL/GenBank/DDBJ databases">
        <title>The genomic sequence of strain Paenibacillus sp. SCIV0701.</title>
        <authorList>
            <person name="Zhao H."/>
        </authorList>
    </citation>
    <scope>NUCLEOTIDE SEQUENCE</scope>
    <source>
        <strain evidence="11">SCIV0701</strain>
    </source>
</reference>
<dbReference type="Gene3D" id="1.10.10.10">
    <property type="entry name" value="Winged helix-like DNA-binding domain superfamily/Winged helix DNA-binding domain"/>
    <property type="match status" value="1"/>
</dbReference>
<comment type="subcellular location">
    <subcellularLocation>
        <location evidence="1">Cytoplasm</location>
    </subcellularLocation>
</comment>
<dbReference type="Pfam" id="PF00072">
    <property type="entry name" value="Response_reg"/>
    <property type="match status" value="1"/>
</dbReference>
<keyword evidence="2 7" id="KW-0597">Phosphoprotein</keyword>
<gene>
    <name evidence="11" type="ORF">NQZ67_20210</name>
</gene>
<dbReference type="PANTHER" id="PTHR48111">
    <property type="entry name" value="REGULATOR OF RPOS"/>
    <property type="match status" value="1"/>
</dbReference>
<dbReference type="InterPro" id="IPR001789">
    <property type="entry name" value="Sig_transdc_resp-reg_receiver"/>
</dbReference>